<dbReference type="EMBL" id="WJXW01000008">
    <property type="protein sequence ID" value="KAF9733773.1"/>
    <property type="molecule type" value="Genomic_DNA"/>
</dbReference>
<gene>
    <name evidence="2" type="ORF">PMIN01_08072</name>
    <name evidence="3" type="ORF">PMIN01_08116</name>
</gene>
<organism evidence="3 4">
    <name type="scientific">Paraphaeosphaeria minitans</name>
    <dbReference type="NCBI Taxonomy" id="565426"/>
    <lineage>
        <taxon>Eukaryota</taxon>
        <taxon>Fungi</taxon>
        <taxon>Dikarya</taxon>
        <taxon>Ascomycota</taxon>
        <taxon>Pezizomycotina</taxon>
        <taxon>Dothideomycetes</taxon>
        <taxon>Pleosporomycetidae</taxon>
        <taxon>Pleosporales</taxon>
        <taxon>Massarineae</taxon>
        <taxon>Didymosphaeriaceae</taxon>
        <taxon>Paraphaeosphaeria</taxon>
    </lineage>
</organism>
<reference evidence="3" key="1">
    <citation type="journal article" date="2020" name="Mol. Plant Microbe Interact.">
        <title>Genome Sequence of the Biocontrol Agent Coniothyrium minitans strain Conio (IMI 134523).</title>
        <authorList>
            <person name="Patel D."/>
            <person name="Shittu T.A."/>
            <person name="Baroncelli R."/>
            <person name="Muthumeenakshi S."/>
            <person name="Osborne T.H."/>
            <person name="Janganan T.K."/>
            <person name="Sreenivasaprasad S."/>
        </authorList>
    </citation>
    <scope>NUCLEOTIDE SEQUENCE</scope>
    <source>
        <strain evidence="3">Conio</strain>
    </source>
</reference>
<feature type="region of interest" description="Disordered" evidence="1">
    <location>
        <begin position="1"/>
        <end position="76"/>
    </location>
</feature>
<evidence type="ECO:0000313" key="3">
    <source>
        <dbReference type="EMBL" id="KAF9733773.1"/>
    </source>
</evidence>
<dbReference type="AlphaFoldDB" id="A0A9P6GEE7"/>
<sequence>MEPSEEESLEDESECESDDVLTDKSDFIDDSEDLDNFDNSDGSYHPADFVHPYHSNTSDDSDTSSDWSDAYSPTKCMPKIPFRAYKRPAES</sequence>
<feature type="compositionally biased region" description="Acidic residues" evidence="1">
    <location>
        <begin position="28"/>
        <end position="38"/>
    </location>
</feature>
<dbReference type="Proteomes" id="UP000756921">
    <property type="component" value="Unassembled WGS sequence"/>
</dbReference>
<evidence type="ECO:0000256" key="1">
    <source>
        <dbReference type="SAM" id="MobiDB-lite"/>
    </source>
</evidence>
<evidence type="ECO:0000313" key="4">
    <source>
        <dbReference type="Proteomes" id="UP000756921"/>
    </source>
</evidence>
<keyword evidence="4" id="KW-1185">Reference proteome</keyword>
<proteinExistence type="predicted"/>
<comment type="caution">
    <text evidence="3">The sequence shown here is derived from an EMBL/GenBank/DDBJ whole genome shotgun (WGS) entry which is preliminary data.</text>
</comment>
<feature type="compositionally biased region" description="Acidic residues" evidence="1">
    <location>
        <begin position="1"/>
        <end position="20"/>
    </location>
</feature>
<evidence type="ECO:0000313" key="2">
    <source>
        <dbReference type="EMBL" id="KAF9733729.1"/>
    </source>
</evidence>
<name>A0A9P6GEE7_9PLEO</name>
<dbReference type="EMBL" id="WJXW01000008">
    <property type="protein sequence ID" value="KAF9733729.1"/>
    <property type="molecule type" value="Genomic_DNA"/>
</dbReference>
<accession>A0A9P6GEE7</accession>
<protein>
    <submittedName>
        <fullName evidence="3">Uncharacterized protein</fullName>
    </submittedName>
</protein>